<reference evidence="1 2" key="1">
    <citation type="submission" date="2017-06" db="EMBL/GenBank/DDBJ databases">
        <title>Genome sequencing of cyanobaciteial culture collection at National Institute for Environmental Studies (NIES).</title>
        <authorList>
            <person name="Hirose Y."/>
            <person name="Shimura Y."/>
            <person name="Fujisawa T."/>
            <person name="Nakamura Y."/>
            <person name="Kawachi M."/>
        </authorList>
    </citation>
    <scope>NUCLEOTIDE SEQUENCE [LARGE SCALE GENOMIC DNA]</scope>
    <source>
        <strain evidence="1 2">NIES-4072</strain>
    </source>
</reference>
<dbReference type="AlphaFoldDB" id="A0A2R5FLR1"/>
<sequence length="84" mass="9872">MFGFMNTEPIITNERVDDIPVLLRQLERMGVKELIDKHFPKHGNWEGESLGSIAIIWLIFKLQNIKKQLGSILIDYLKRENQHL</sequence>
<evidence type="ECO:0008006" key="3">
    <source>
        <dbReference type="Google" id="ProtNLM"/>
    </source>
</evidence>
<protein>
    <recommendedName>
        <fullName evidence="3">Transposase</fullName>
    </recommendedName>
</protein>
<gene>
    <name evidence="1" type="ORF">NIES4072_08320</name>
</gene>
<organism evidence="1 2">
    <name type="scientific">Nostoc commune NIES-4072</name>
    <dbReference type="NCBI Taxonomy" id="2005467"/>
    <lineage>
        <taxon>Bacteria</taxon>
        <taxon>Bacillati</taxon>
        <taxon>Cyanobacteriota</taxon>
        <taxon>Cyanophyceae</taxon>
        <taxon>Nostocales</taxon>
        <taxon>Nostocaceae</taxon>
        <taxon>Nostoc</taxon>
    </lineage>
</organism>
<proteinExistence type="predicted"/>
<dbReference type="EMBL" id="BDUD01000001">
    <property type="protein sequence ID" value="GBG17183.1"/>
    <property type="molecule type" value="Genomic_DNA"/>
</dbReference>
<dbReference type="Proteomes" id="UP000245124">
    <property type="component" value="Unassembled WGS sequence"/>
</dbReference>
<accession>A0A2R5FLR1</accession>
<keyword evidence="2" id="KW-1185">Reference proteome</keyword>
<evidence type="ECO:0000313" key="1">
    <source>
        <dbReference type="EMBL" id="GBG17183.1"/>
    </source>
</evidence>
<evidence type="ECO:0000313" key="2">
    <source>
        <dbReference type="Proteomes" id="UP000245124"/>
    </source>
</evidence>
<name>A0A2R5FLR1_NOSCO</name>
<comment type="caution">
    <text evidence="1">The sequence shown here is derived from an EMBL/GenBank/DDBJ whole genome shotgun (WGS) entry which is preliminary data.</text>
</comment>